<accession>A0A1F7IIU3</accession>
<evidence type="ECO:0000313" key="1">
    <source>
        <dbReference type="EMBL" id="OGK43289.1"/>
    </source>
</evidence>
<gene>
    <name evidence="1" type="ORF">A3B40_02245</name>
</gene>
<name>A0A1F7IIU3_9BACT</name>
<comment type="caution">
    <text evidence="1">The sequence shown here is derived from an EMBL/GenBank/DDBJ whole genome shotgun (WGS) entry which is preliminary data.</text>
</comment>
<dbReference type="AlphaFoldDB" id="A0A1F7IIU3"/>
<reference evidence="1 2" key="1">
    <citation type="journal article" date="2016" name="Nat. Commun.">
        <title>Thousands of microbial genomes shed light on interconnected biogeochemical processes in an aquifer system.</title>
        <authorList>
            <person name="Anantharaman K."/>
            <person name="Brown C.T."/>
            <person name="Hug L.A."/>
            <person name="Sharon I."/>
            <person name="Castelle C.J."/>
            <person name="Probst A.J."/>
            <person name="Thomas B.C."/>
            <person name="Singh A."/>
            <person name="Wilkins M.J."/>
            <person name="Karaoz U."/>
            <person name="Brodie E.L."/>
            <person name="Williams K.H."/>
            <person name="Hubbard S.S."/>
            <person name="Banfield J.F."/>
        </authorList>
    </citation>
    <scope>NUCLEOTIDE SEQUENCE [LARGE SCALE GENOMIC DNA]</scope>
</reference>
<protein>
    <submittedName>
        <fullName evidence="1">Uncharacterized protein</fullName>
    </submittedName>
</protein>
<sequence>MEEAKDWLTKILHRKAKDKLGTVRELDAFKRLQVKFAQGNPNVRAGLGQSDLTVGDLVDIVHLYAVSSGSQTQGRYREIVQMLGGLSANQNLEETVNSELAKLNSVSADPKDLDRENPLYSIAVDLSLIASDNPFELTHYPGGLKIAELIEQNKQPKGMYTLVVHDRQQKTEKAKPIKQAFEEVGLPVRSNIG</sequence>
<proteinExistence type="predicted"/>
<dbReference type="Proteomes" id="UP000178040">
    <property type="component" value="Unassembled WGS sequence"/>
</dbReference>
<evidence type="ECO:0000313" key="2">
    <source>
        <dbReference type="Proteomes" id="UP000178040"/>
    </source>
</evidence>
<organism evidence="1 2">
    <name type="scientific">Candidatus Roizmanbacteria bacterium RIFCSPLOWO2_01_FULL_37_16</name>
    <dbReference type="NCBI Taxonomy" id="1802058"/>
    <lineage>
        <taxon>Bacteria</taxon>
        <taxon>Candidatus Roizmaniibacteriota</taxon>
    </lineage>
</organism>
<dbReference type="EMBL" id="MGAI01000057">
    <property type="protein sequence ID" value="OGK43289.1"/>
    <property type="molecule type" value="Genomic_DNA"/>
</dbReference>